<proteinExistence type="predicted"/>
<comment type="caution">
    <text evidence="2">The sequence shown here is derived from an EMBL/GenBank/DDBJ whole genome shotgun (WGS) entry which is preliminary data.</text>
</comment>
<evidence type="ECO:0000313" key="3">
    <source>
        <dbReference type="Proteomes" id="UP001501721"/>
    </source>
</evidence>
<sequence>MKLRPQIGRHSPEGVDAVLMLAARLTLSQDRRGAVEGLAAVEELAVHRGGGADAQGVALPAPYGLATVKRGTLGVVQLGRAEEVGGQPRMPRTTGNSGAGAPGSTTVCSGRRSATAVRRRRG</sequence>
<organism evidence="2 3">
    <name type="scientific">Streptomyces graminearus</name>
    <dbReference type="NCBI Taxonomy" id="284030"/>
    <lineage>
        <taxon>Bacteria</taxon>
        <taxon>Bacillati</taxon>
        <taxon>Actinomycetota</taxon>
        <taxon>Actinomycetes</taxon>
        <taxon>Kitasatosporales</taxon>
        <taxon>Streptomycetaceae</taxon>
        <taxon>Streptomyces</taxon>
    </lineage>
</organism>
<gene>
    <name evidence="2" type="ORF">GCM10010422_21010</name>
</gene>
<name>A0ABN3L741_9ACTN</name>
<accession>A0ABN3L741</accession>
<feature type="region of interest" description="Disordered" evidence="1">
    <location>
        <begin position="80"/>
        <end position="122"/>
    </location>
</feature>
<protein>
    <submittedName>
        <fullName evidence="2">Uncharacterized protein</fullName>
    </submittedName>
</protein>
<reference evidence="2 3" key="1">
    <citation type="journal article" date="2019" name="Int. J. Syst. Evol. Microbiol.">
        <title>The Global Catalogue of Microorganisms (GCM) 10K type strain sequencing project: providing services to taxonomists for standard genome sequencing and annotation.</title>
        <authorList>
            <consortium name="The Broad Institute Genomics Platform"/>
            <consortium name="The Broad Institute Genome Sequencing Center for Infectious Disease"/>
            <person name="Wu L."/>
            <person name="Ma J."/>
        </authorList>
    </citation>
    <scope>NUCLEOTIDE SEQUENCE [LARGE SCALE GENOMIC DNA]</scope>
    <source>
        <strain evidence="2 3">JCM 6923</strain>
    </source>
</reference>
<evidence type="ECO:0000313" key="2">
    <source>
        <dbReference type="EMBL" id="GAA2477147.1"/>
    </source>
</evidence>
<dbReference type="EMBL" id="BAAATL010000009">
    <property type="protein sequence ID" value="GAA2477147.1"/>
    <property type="molecule type" value="Genomic_DNA"/>
</dbReference>
<dbReference type="Proteomes" id="UP001501721">
    <property type="component" value="Unassembled WGS sequence"/>
</dbReference>
<keyword evidence="3" id="KW-1185">Reference proteome</keyword>
<evidence type="ECO:0000256" key="1">
    <source>
        <dbReference type="SAM" id="MobiDB-lite"/>
    </source>
</evidence>